<dbReference type="InterPro" id="IPR010318">
    <property type="entry name" value="S-Me-THD_N"/>
</dbReference>
<sequence length="394" mass="40182">MSGTTWELNDIRDAASGAAILGSGGGGGYQDALLIINELALNPNWSGTVTVQAYDGVSPCSVIFMMGSPDAAGQMSLAELSACIGNALSVQANVCGFTPNCTIPIETGPINSLAPVIAAALNLGGVSWVVDGDGAGRAVPELPQTTYAGAEGLPVAPCVVADNAVFASQMQSGVLTTTNTPKVEALAGAVVGAFGSFAGVSMWQSAASNGFALTDNYIPGTLEQSRALGRFLRTSLNTPSTAAVAAQISALTGRSATAVVTNYYITQVKQATSSASLDAGVIRLDTDPDPGKSIATIYLYNMNENLIAYSSNQPAPLIVAPDSICYYSEDEGAGFSNATPDLAVYYDFSTNRSTGKKVSLIQVTAAAQLVATPGVMQSFTTLLRSIGYAGALPA</sequence>
<dbReference type="Gene3D" id="2.40.390.10">
    <property type="entry name" value="CV3147-like"/>
    <property type="match status" value="1"/>
</dbReference>
<protein>
    <submittedName>
        <fullName evidence="3">DUF917 domain-containing protein</fullName>
    </submittedName>
</protein>
<dbReference type="Proteomes" id="UP001500547">
    <property type="component" value="Unassembled WGS sequence"/>
</dbReference>
<evidence type="ECO:0000313" key="3">
    <source>
        <dbReference type="EMBL" id="GAA5164946.1"/>
    </source>
</evidence>
<evidence type="ECO:0000313" key="4">
    <source>
        <dbReference type="Proteomes" id="UP001500547"/>
    </source>
</evidence>
<proteinExistence type="predicted"/>
<feature type="domain" description="S-Me-THD N-terminal" evidence="1">
    <location>
        <begin position="10"/>
        <end position="163"/>
    </location>
</feature>
<dbReference type="RefSeq" id="WP_345532755.1">
    <property type="nucleotide sequence ID" value="NZ_BAABLD010000008.1"/>
</dbReference>
<evidence type="ECO:0000259" key="1">
    <source>
        <dbReference type="Pfam" id="PF06032"/>
    </source>
</evidence>
<organism evidence="3 4">
    <name type="scientific">Viridibacterium curvum</name>
    <dbReference type="NCBI Taxonomy" id="1101404"/>
    <lineage>
        <taxon>Bacteria</taxon>
        <taxon>Pseudomonadati</taxon>
        <taxon>Pseudomonadota</taxon>
        <taxon>Betaproteobacteria</taxon>
        <taxon>Rhodocyclales</taxon>
        <taxon>Rhodocyclaceae</taxon>
        <taxon>Viridibacterium</taxon>
    </lineage>
</organism>
<dbReference type="Gene3D" id="3.40.1610.10">
    <property type="entry name" value="CV3147-like domain"/>
    <property type="match status" value="1"/>
</dbReference>
<feature type="domain" description="S-Me-THD-like C-terminal" evidence="2">
    <location>
        <begin position="182"/>
        <end position="335"/>
    </location>
</feature>
<name>A0ABP9QNM0_9RHOO</name>
<accession>A0ABP9QNM0</accession>
<gene>
    <name evidence="3" type="ORF">GCM10025770_19680</name>
</gene>
<reference evidence="4" key="1">
    <citation type="journal article" date="2019" name="Int. J. Syst. Evol. Microbiol.">
        <title>The Global Catalogue of Microorganisms (GCM) 10K type strain sequencing project: providing services to taxonomists for standard genome sequencing and annotation.</title>
        <authorList>
            <consortium name="The Broad Institute Genomics Platform"/>
            <consortium name="The Broad Institute Genome Sequencing Center for Infectious Disease"/>
            <person name="Wu L."/>
            <person name="Ma J."/>
        </authorList>
    </citation>
    <scope>NUCLEOTIDE SEQUENCE [LARGE SCALE GENOMIC DNA]</scope>
    <source>
        <strain evidence="4">JCM 18715</strain>
    </source>
</reference>
<dbReference type="InterPro" id="IPR048350">
    <property type="entry name" value="S-Me-THD-like_C"/>
</dbReference>
<comment type="caution">
    <text evidence="3">The sequence shown here is derived from an EMBL/GenBank/DDBJ whole genome shotgun (WGS) entry which is preliminary data.</text>
</comment>
<dbReference type="InterPro" id="IPR027479">
    <property type="entry name" value="S-Me-THD_N_sf"/>
</dbReference>
<keyword evidence="4" id="KW-1185">Reference proteome</keyword>
<dbReference type="Pfam" id="PF20906">
    <property type="entry name" value="S-Me-THD_C"/>
    <property type="match status" value="1"/>
</dbReference>
<dbReference type="InterPro" id="IPR024071">
    <property type="entry name" value="S-Me-THD_C_sf"/>
</dbReference>
<dbReference type="EMBL" id="BAABLD010000008">
    <property type="protein sequence ID" value="GAA5164946.1"/>
    <property type="molecule type" value="Genomic_DNA"/>
</dbReference>
<dbReference type="SUPFAM" id="SSF160991">
    <property type="entry name" value="CV3147-like"/>
    <property type="match status" value="1"/>
</dbReference>
<evidence type="ECO:0000259" key="2">
    <source>
        <dbReference type="Pfam" id="PF20906"/>
    </source>
</evidence>
<dbReference type="Pfam" id="PF06032">
    <property type="entry name" value="S-Me-THD_N"/>
    <property type="match status" value="1"/>
</dbReference>